<name>A0A1T8V950_9MYCO</name>
<organism evidence="2 3">
    <name type="scientific">Mycobacteroides abscessus subsp. massiliense</name>
    <dbReference type="NCBI Taxonomy" id="1962118"/>
    <lineage>
        <taxon>Bacteria</taxon>
        <taxon>Bacillati</taxon>
        <taxon>Actinomycetota</taxon>
        <taxon>Actinomycetes</taxon>
        <taxon>Mycobacteriales</taxon>
        <taxon>Mycobacteriaceae</taxon>
        <taxon>Mycobacteroides</taxon>
        <taxon>Mycobacteroides abscessus</taxon>
    </lineage>
</organism>
<dbReference type="AlphaFoldDB" id="A0A1T8V950"/>
<sequence length="74" mass="7469">MFSAPVPYSSTFAATVPANGFRATTIGSNDGLSAVPQPCHRLAATVAGAVRGSSLSVPSEPSIEPDTAEPPPCR</sequence>
<evidence type="ECO:0000313" key="3">
    <source>
        <dbReference type="Proteomes" id="UP000190074"/>
    </source>
</evidence>
<evidence type="ECO:0000256" key="1">
    <source>
        <dbReference type="SAM" id="MobiDB-lite"/>
    </source>
</evidence>
<dbReference type="Proteomes" id="UP000190074">
    <property type="component" value="Unassembled WGS sequence"/>
</dbReference>
<proteinExistence type="predicted"/>
<protein>
    <submittedName>
        <fullName evidence="2">Uncharacterized protein</fullName>
    </submittedName>
</protein>
<dbReference type="EMBL" id="FVGW01000022">
    <property type="protein sequence ID" value="SKN01556.1"/>
    <property type="molecule type" value="Genomic_DNA"/>
</dbReference>
<evidence type="ECO:0000313" key="2">
    <source>
        <dbReference type="EMBL" id="SKN01556.1"/>
    </source>
</evidence>
<accession>A0A1T8V950</accession>
<reference evidence="2 3" key="1">
    <citation type="submission" date="2016-11" db="EMBL/GenBank/DDBJ databases">
        <authorList>
            <consortium name="Pathogen Informatics"/>
        </authorList>
    </citation>
    <scope>NUCLEOTIDE SEQUENCE [LARGE SCALE GENOMIC DNA]</scope>
    <source>
        <strain evidence="2 3">911</strain>
    </source>
</reference>
<feature type="region of interest" description="Disordered" evidence="1">
    <location>
        <begin position="52"/>
        <end position="74"/>
    </location>
</feature>
<gene>
    <name evidence="2" type="ORF">SAMEA2259716_05769</name>
</gene>